<name>A0A7H8TGZ5_STRCX</name>
<keyword evidence="8" id="KW-1185">Reference proteome</keyword>
<feature type="transmembrane region" description="Helical" evidence="5">
    <location>
        <begin position="118"/>
        <end position="138"/>
    </location>
</feature>
<evidence type="ECO:0000256" key="2">
    <source>
        <dbReference type="ARBA" id="ARBA00022692"/>
    </source>
</evidence>
<keyword evidence="2 5" id="KW-0812">Transmembrane</keyword>
<evidence type="ECO:0000313" key="7">
    <source>
        <dbReference type="EMBL" id="QKZ22308.1"/>
    </source>
</evidence>
<comment type="subcellular location">
    <subcellularLocation>
        <location evidence="1">Membrane</location>
        <topology evidence="1">Multi-pass membrane protein</topology>
    </subcellularLocation>
</comment>
<reference evidence="7 8" key="1">
    <citation type="submission" date="2020-06" db="EMBL/GenBank/DDBJ databases">
        <title>Genome mining for natural products.</title>
        <authorList>
            <person name="Zhang B."/>
            <person name="Shi J."/>
            <person name="Ge H."/>
        </authorList>
    </citation>
    <scope>NUCLEOTIDE SEQUENCE [LARGE SCALE GENOMIC DNA]</scope>
    <source>
        <strain evidence="7 8">NA02069</strain>
    </source>
</reference>
<evidence type="ECO:0000259" key="6">
    <source>
        <dbReference type="Pfam" id="PF13515"/>
    </source>
</evidence>
<feature type="transmembrane region" description="Helical" evidence="5">
    <location>
        <begin position="92"/>
        <end position="112"/>
    </location>
</feature>
<accession>A0A7H8TGZ5</accession>
<dbReference type="EMBL" id="CP056041">
    <property type="protein sequence ID" value="QKZ22308.1"/>
    <property type="molecule type" value="Genomic_DNA"/>
</dbReference>
<dbReference type="GO" id="GO:0016020">
    <property type="term" value="C:membrane"/>
    <property type="evidence" value="ECO:0007669"/>
    <property type="project" value="UniProtKB-SubCell"/>
</dbReference>
<organism evidence="7 8">
    <name type="scientific">Streptomyces chartreusis</name>
    <dbReference type="NCBI Taxonomy" id="1969"/>
    <lineage>
        <taxon>Bacteria</taxon>
        <taxon>Bacillati</taxon>
        <taxon>Actinomycetota</taxon>
        <taxon>Actinomycetes</taxon>
        <taxon>Kitasatosporales</taxon>
        <taxon>Streptomycetaceae</taxon>
        <taxon>Streptomyces</taxon>
    </lineage>
</organism>
<dbReference type="AlphaFoldDB" id="A0A7H8TGZ5"/>
<proteinExistence type="predicted"/>
<evidence type="ECO:0000256" key="5">
    <source>
        <dbReference type="SAM" id="Phobius"/>
    </source>
</evidence>
<evidence type="ECO:0000313" key="8">
    <source>
        <dbReference type="Proteomes" id="UP000509418"/>
    </source>
</evidence>
<dbReference type="Pfam" id="PF13515">
    <property type="entry name" value="FUSC_2"/>
    <property type="match status" value="1"/>
</dbReference>
<keyword evidence="3 5" id="KW-1133">Transmembrane helix</keyword>
<feature type="transmembrane region" description="Helical" evidence="5">
    <location>
        <begin position="56"/>
        <end position="80"/>
    </location>
</feature>
<sequence>MLPRPRIDRSPVYRPVRRVVLRRPQLPPWIAHALRAQRGPVPWSAVARGALAAGPLLLVAVVVGRTSLGVVAAIAAMLAGINDRPGSRRGSVRRLGVPAVVGAVGLFVGTVAGDRLGAVALTVLLAGLGLFAGGISAVGPVASAAGTQLLVAAAIGAGMPLPESAWERALAYLGGALWLVLLRLVLPTPGSLVGDFRFDGERDAVAGVYDAVAELLDAVGSDRATARRAALTAALDHAQDALTGPRLRRYASSSAERRLHAQYAAALPLGEAATALAWAGEPVPARASEGPRRLAAAVRGNTHTGPLPAPSRSAPALRALDDALLHAAEAFDRGRENRDLHTRRRTAGDLVRSVFGAGGREYGLRVALCFGASAAIAQGLYRAQWYGQHEHWYWLPATAVFLVKPDLGPLVSRVLCRAAGTVLGALLFAGFAAVLPRPEGLIALVALSGALIPMATRHFAAQTAVVTVLVLALVMVGGEPQASVSRIGETLLAGAIVLVVGHLPMPGQRGGGVRARLGAAGRAAYAYLGHVLSESGGAAHHGADARALRWTLRREAYRALAESRTAIALAAAELPALARHTEGADDVVATLERLVDTTTACAVHLDDSGRLTPWHLAQLNELLDELAEERDQIGLRMPHAPEVPLAG</sequence>
<protein>
    <submittedName>
        <fullName evidence="7">FUSC family protein</fullName>
    </submittedName>
</protein>
<dbReference type="InterPro" id="IPR049453">
    <property type="entry name" value="Memb_transporter_dom"/>
</dbReference>
<gene>
    <name evidence="7" type="ORF">HUT05_36100</name>
</gene>
<keyword evidence="4 5" id="KW-0472">Membrane</keyword>
<evidence type="ECO:0000256" key="3">
    <source>
        <dbReference type="ARBA" id="ARBA00022989"/>
    </source>
</evidence>
<evidence type="ECO:0000256" key="1">
    <source>
        <dbReference type="ARBA" id="ARBA00004141"/>
    </source>
</evidence>
<evidence type="ECO:0000256" key="4">
    <source>
        <dbReference type="ARBA" id="ARBA00023136"/>
    </source>
</evidence>
<dbReference type="Proteomes" id="UP000509418">
    <property type="component" value="Chromosome"/>
</dbReference>
<feature type="domain" description="Integral membrane bound transporter" evidence="6">
    <location>
        <begin position="386"/>
        <end position="500"/>
    </location>
</feature>